<dbReference type="PANTHER" id="PTHR13696">
    <property type="entry name" value="P-LOOP CONTAINING NUCLEOSIDE TRIPHOSPHATE HYDROLASE"/>
    <property type="match status" value="1"/>
</dbReference>
<dbReference type="Gene3D" id="3.40.50.300">
    <property type="entry name" value="P-loop containing nucleotide triphosphate hydrolases"/>
    <property type="match status" value="1"/>
</dbReference>
<gene>
    <name evidence="2" type="ORF">N47_E46420</name>
</gene>
<dbReference type="InterPro" id="IPR025669">
    <property type="entry name" value="AAA_dom"/>
</dbReference>
<dbReference type="AlphaFoldDB" id="E1YLZ7"/>
<feature type="domain" description="AAA" evidence="1">
    <location>
        <begin position="3"/>
        <end position="178"/>
    </location>
</feature>
<evidence type="ECO:0000259" key="1">
    <source>
        <dbReference type="Pfam" id="PF13614"/>
    </source>
</evidence>
<dbReference type="EMBL" id="FR695877">
    <property type="protein sequence ID" value="CBX31130.1"/>
    <property type="molecule type" value="Genomic_DNA"/>
</dbReference>
<evidence type="ECO:0000313" key="2">
    <source>
        <dbReference type="EMBL" id="CBX31130.1"/>
    </source>
</evidence>
<organism evidence="2">
    <name type="scientific">uncultured Desulfobacterium sp</name>
    <dbReference type="NCBI Taxonomy" id="201089"/>
    <lineage>
        <taxon>Bacteria</taxon>
        <taxon>Pseudomonadati</taxon>
        <taxon>Thermodesulfobacteriota</taxon>
        <taxon>Desulfobacteria</taxon>
        <taxon>Desulfobacterales</taxon>
        <taxon>Desulfobacteriaceae</taxon>
        <taxon>Desulfobacterium</taxon>
        <taxon>environmental samples</taxon>
    </lineage>
</organism>
<dbReference type="PANTHER" id="PTHR13696:SF52">
    <property type="entry name" value="PARA FAMILY PROTEIN CT_582"/>
    <property type="match status" value="1"/>
</dbReference>
<protein>
    <submittedName>
        <fullName evidence="2">Sporulation initiation inhibitor protein soj</fullName>
    </submittedName>
</protein>
<reference evidence="2" key="1">
    <citation type="journal article" date="2011" name="Environ. Microbiol.">
        <title>Genomic insights into the metabolic potential of the polycyclic aromatic hydrocarbon degrading sulfate-reducing Deltaproteobacterium N47.</title>
        <authorList>
            <person name="Bergmann F."/>
            <person name="Selesi D."/>
            <person name="Weinmaier T."/>
            <person name="Tischler P."/>
            <person name="Rattei T."/>
            <person name="Meckenstock R.U."/>
        </authorList>
    </citation>
    <scope>NUCLEOTIDE SEQUENCE</scope>
</reference>
<accession>E1YLZ7</accession>
<sequence length="262" mass="28535">MAHTICIANQKGGVGKTTTAVNLAASLAISEKKTLIVDCDPQGNATTGLGIDKTANKGNLYHGMLGESDLESILADTEIEYLKAIPSNIELIGFEVEMMSHDGRELALKNLLSKAFDMFEYIILDCPPSLSLLTVNALTASNYLLIPLQCEFYALEGLGQLLQTVKHIRRSLNPELKIAGILLTMYDKRTNLSVQVAEDAEKYFKNLIFKTIVPRNVRLGEAPSFGKPIMLYDAASIGAKSYISLAMEIISMAKKGFPSSTI</sequence>
<dbReference type="CDD" id="cd02042">
    <property type="entry name" value="ParAB_family"/>
    <property type="match status" value="1"/>
</dbReference>
<dbReference type="SUPFAM" id="SSF52540">
    <property type="entry name" value="P-loop containing nucleoside triphosphate hydrolases"/>
    <property type="match status" value="1"/>
</dbReference>
<dbReference type="InterPro" id="IPR027417">
    <property type="entry name" value="P-loop_NTPase"/>
</dbReference>
<dbReference type="Pfam" id="PF13614">
    <property type="entry name" value="AAA_31"/>
    <property type="match status" value="1"/>
</dbReference>
<name>E1YLZ7_9BACT</name>
<dbReference type="FunFam" id="3.40.50.300:FF:000285">
    <property type="entry name" value="Sporulation initiation inhibitor Soj"/>
    <property type="match status" value="1"/>
</dbReference>
<dbReference type="InterPro" id="IPR050678">
    <property type="entry name" value="DNA_Partitioning_ATPase"/>
</dbReference>
<proteinExistence type="predicted"/>